<dbReference type="Gene3D" id="3.40.50.1820">
    <property type="entry name" value="alpha/beta hydrolase"/>
    <property type="match status" value="1"/>
</dbReference>
<dbReference type="Pfam" id="PF00561">
    <property type="entry name" value="Abhydrolase_1"/>
    <property type="match status" value="1"/>
</dbReference>
<dbReference type="AlphaFoldDB" id="A0A2A4MET5"/>
<reference evidence="3" key="1">
    <citation type="submission" date="2017-08" db="EMBL/GenBank/DDBJ databases">
        <title>A dynamic microbial community with high functional redundancy inhabits the cold, oxic subseafloor aquifer.</title>
        <authorList>
            <person name="Tully B.J."/>
            <person name="Wheat C.G."/>
            <person name="Glazer B.T."/>
            <person name="Huber J.A."/>
        </authorList>
    </citation>
    <scope>NUCLEOTIDE SEQUENCE [LARGE SCALE GENOMIC DNA]</scope>
</reference>
<feature type="domain" description="AB hydrolase-1" evidence="1">
    <location>
        <begin position="61"/>
        <end position="295"/>
    </location>
</feature>
<dbReference type="InterPro" id="IPR029058">
    <property type="entry name" value="AB_hydrolase_fold"/>
</dbReference>
<accession>A0A2A4MET5</accession>
<protein>
    <recommendedName>
        <fullName evidence="1">AB hydrolase-1 domain-containing protein</fullName>
    </recommendedName>
</protein>
<organism evidence="2 3">
    <name type="scientific">SAR86 cluster bacterium</name>
    <dbReference type="NCBI Taxonomy" id="2030880"/>
    <lineage>
        <taxon>Bacteria</taxon>
        <taxon>Pseudomonadati</taxon>
        <taxon>Pseudomonadota</taxon>
        <taxon>Gammaproteobacteria</taxon>
        <taxon>SAR86 cluster</taxon>
    </lineage>
</organism>
<evidence type="ECO:0000259" key="1">
    <source>
        <dbReference type="Pfam" id="PF00561"/>
    </source>
</evidence>
<sequence length="319" mass="35837">MSTATLGQSNRNPPNDCVNNLVCENAEPATIFLPPTGGRLAYQEFGSRFGFPIIYFHDSGSSRLEAKFFDRSADLKGYRIIAIDRPGIGLSKFKSSSSVASFCEEVVQLSKWLGLHKFGLMSLGAGGSFALTMAYSYPSLVQFHLCLGAVPGNVYNAANTSYSSEYMDVLIPFMIKMLVHIRHRLLRDRPSDYIDRLYDLLGNADKKVLADTSIIRMLKMDQQELFRQGCEGVAQDAANCFRKLDFGLEQIQAPVFIWQGSADSLTSRSESEYMASRIPRADLHRLNNRGHFFFIHHMDEIFARLKPYTQIDSTIRLAA</sequence>
<evidence type="ECO:0000313" key="2">
    <source>
        <dbReference type="EMBL" id="PCH58442.1"/>
    </source>
</evidence>
<dbReference type="Proteomes" id="UP000218172">
    <property type="component" value="Unassembled WGS sequence"/>
</dbReference>
<name>A0A2A4MET5_9GAMM</name>
<dbReference type="EMBL" id="NVQR01000163">
    <property type="protein sequence ID" value="PCH58442.1"/>
    <property type="molecule type" value="Genomic_DNA"/>
</dbReference>
<dbReference type="InterPro" id="IPR050471">
    <property type="entry name" value="AB_hydrolase"/>
</dbReference>
<dbReference type="InterPro" id="IPR000073">
    <property type="entry name" value="AB_hydrolase_1"/>
</dbReference>
<comment type="caution">
    <text evidence="2">The sequence shown here is derived from an EMBL/GenBank/DDBJ whole genome shotgun (WGS) entry which is preliminary data.</text>
</comment>
<proteinExistence type="predicted"/>
<evidence type="ECO:0000313" key="3">
    <source>
        <dbReference type="Proteomes" id="UP000218172"/>
    </source>
</evidence>
<dbReference type="PANTHER" id="PTHR43433">
    <property type="entry name" value="HYDROLASE, ALPHA/BETA FOLD FAMILY PROTEIN"/>
    <property type="match status" value="1"/>
</dbReference>
<dbReference type="SUPFAM" id="SSF53474">
    <property type="entry name" value="alpha/beta-Hydrolases"/>
    <property type="match status" value="1"/>
</dbReference>
<gene>
    <name evidence="2" type="ORF">COC19_08470</name>
</gene>
<dbReference type="PANTHER" id="PTHR43433:SF10">
    <property type="entry name" value="AB HYDROLASE-1 DOMAIN-CONTAINING PROTEIN"/>
    <property type="match status" value="1"/>
</dbReference>